<proteinExistence type="predicted"/>
<dbReference type="Pfam" id="PF00501">
    <property type="entry name" value="AMP-binding"/>
    <property type="match status" value="1"/>
</dbReference>
<dbReference type="Proteomes" id="UP001055453">
    <property type="component" value="Chromosome"/>
</dbReference>
<dbReference type="InterPro" id="IPR000873">
    <property type="entry name" value="AMP-dep_synth/lig_dom"/>
</dbReference>
<dbReference type="PRINTS" id="PR00154">
    <property type="entry name" value="AMPBINDING"/>
</dbReference>
<dbReference type="Gene3D" id="3.40.50.980">
    <property type="match status" value="2"/>
</dbReference>
<feature type="domain" description="AMP-dependent synthetase/ligase" evidence="1">
    <location>
        <begin position="2"/>
        <end position="306"/>
    </location>
</feature>
<evidence type="ECO:0000313" key="2">
    <source>
        <dbReference type="EMBL" id="BDI19845.1"/>
    </source>
</evidence>
<organism evidence="2 3">
    <name type="scientific">Nostoc cf. commune SO-36</name>
    <dbReference type="NCBI Taxonomy" id="449208"/>
    <lineage>
        <taxon>Bacteria</taxon>
        <taxon>Bacillati</taxon>
        <taxon>Cyanobacteriota</taxon>
        <taxon>Cyanophyceae</taxon>
        <taxon>Nostocales</taxon>
        <taxon>Nostocaceae</taxon>
        <taxon>Nostoc</taxon>
    </lineage>
</organism>
<dbReference type="EMBL" id="AP025732">
    <property type="protein sequence ID" value="BDI19845.1"/>
    <property type="molecule type" value="Genomic_DNA"/>
</dbReference>
<keyword evidence="3" id="KW-1185">Reference proteome</keyword>
<dbReference type="RefSeq" id="WP_410174645.1">
    <property type="nucleotide sequence ID" value="NZ_AP025732.1"/>
</dbReference>
<evidence type="ECO:0000313" key="3">
    <source>
        <dbReference type="Proteomes" id="UP001055453"/>
    </source>
</evidence>
<dbReference type="InterPro" id="IPR020845">
    <property type="entry name" value="AMP-binding_CS"/>
</dbReference>
<gene>
    <name evidence="2" type="ORF">ANSO36C_56470</name>
</gene>
<dbReference type="PROSITE" id="PS00455">
    <property type="entry name" value="AMP_BINDING"/>
    <property type="match status" value="1"/>
</dbReference>
<dbReference type="SUPFAM" id="SSF56801">
    <property type="entry name" value="Acetyl-CoA synthetase-like"/>
    <property type="match status" value="1"/>
</dbReference>
<reference evidence="2" key="1">
    <citation type="submission" date="2022-04" db="EMBL/GenBank/DDBJ databases">
        <title>Complete genome sequence of a cyanobacterium, Nostoc sp. SO-36, isolated in Antarctica.</title>
        <authorList>
            <person name="Kanesaki Y."/>
            <person name="Effendi D."/>
            <person name="Sakamoto T."/>
            <person name="Ohtani S."/>
            <person name="Awai K."/>
        </authorList>
    </citation>
    <scope>NUCLEOTIDE SEQUENCE</scope>
    <source>
        <strain evidence="2">SO-36</strain>
    </source>
</reference>
<dbReference type="InterPro" id="IPR020459">
    <property type="entry name" value="AMP-binding"/>
</dbReference>
<sequence>MNTQANQLAHYLQSLGVGPEVLVGIYLERSLSVIVGLLAVLKAGGGYVPLDPDYPQQRLADISQDSQLSVLISEQKLLNSLPVQGVKVIVLDAESGVLTNQSQENPVSEVEPENLACILYTSGSTGKPKGVMLAHAALVNHSSAISEVFGLTNCDRVLQFASFSFDVAAEEIFPTWYKGATVVLRPAQMFPDFASLAQFIAQQKLSVLNITPAYWHEWAVAVSKSDATVPESLRLVAVGGDAVLPETVTIWQQLVGDRVNCLNVYGPTEASVTAIVHDLLHPKSEKTNSVLIGRPIANTQAYILESPSPTSTQSESKANCISVVFR</sequence>
<protein>
    <recommendedName>
        <fullName evidence="1">AMP-dependent synthetase/ligase domain-containing protein</fullName>
    </recommendedName>
</protein>
<name>A0ABM7Z9C4_NOSCO</name>
<dbReference type="PANTHER" id="PTHR45527:SF1">
    <property type="entry name" value="FATTY ACID SYNTHASE"/>
    <property type="match status" value="1"/>
</dbReference>
<evidence type="ECO:0000259" key="1">
    <source>
        <dbReference type="Pfam" id="PF00501"/>
    </source>
</evidence>
<accession>A0ABM7Z9C4</accession>
<dbReference type="PANTHER" id="PTHR45527">
    <property type="entry name" value="NONRIBOSOMAL PEPTIDE SYNTHETASE"/>
    <property type="match status" value="1"/>
</dbReference>